<accession>A0AA87NUV1</accession>
<feature type="transmembrane region" description="Helical" evidence="1">
    <location>
        <begin position="64"/>
        <end position="87"/>
    </location>
</feature>
<reference evidence="2 3" key="1">
    <citation type="submission" date="2013-04" db="EMBL/GenBank/DDBJ databases">
        <title>The Genome Sequence of Treponema medium ATCC 700293.</title>
        <authorList>
            <consortium name="The Broad Institute Genomics Platform"/>
            <person name="Earl A."/>
            <person name="Ward D."/>
            <person name="Feldgarden M."/>
            <person name="Gevers D."/>
            <person name="Leonetti C."/>
            <person name="Blanton J.M."/>
            <person name="Dewhirst F.E."/>
            <person name="Izard J."/>
            <person name="Walker B."/>
            <person name="Young S."/>
            <person name="Zeng Q."/>
            <person name="Gargeya S."/>
            <person name="Fitzgerald M."/>
            <person name="Haas B."/>
            <person name="Abouelleil A."/>
            <person name="Allen A.W."/>
            <person name="Alvarado L."/>
            <person name="Arachchi H.M."/>
            <person name="Berlin A.M."/>
            <person name="Chapman S.B."/>
            <person name="Gainer-Dewar J."/>
            <person name="Goldberg J."/>
            <person name="Griggs A."/>
            <person name="Gujja S."/>
            <person name="Hansen M."/>
            <person name="Howarth C."/>
            <person name="Imamovic A."/>
            <person name="Ireland A."/>
            <person name="Larimer J."/>
            <person name="McCowan C."/>
            <person name="Murphy C."/>
            <person name="Pearson M."/>
            <person name="Poon T.W."/>
            <person name="Priest M."/>
            <person name="Roberts A."/>
            <person name="Saif S."/>
            <person name="Shea T."/>
            <person name="Sisk P."/>
            <person name="Sykes S."/>
            <person name="Wortman J."/>
            <person name="Nusbaum C."/>
            <person name="Birren B."/>
        </authorList>
    </citation>
    <scope>NUCLEOTIDE SEQUENCE [LARGE SCALE GENOMIC DNA]</scope>
    <source>
        <strain evidence="2 3">ATCC 700293</strain>
    </source>
</reference>
<comment type="caution">
    <text evidence="2">The sequence shown here is derived from an EMBL/GenBank/DDBJ whole genome shotgun (WGS) entry which is preliminary data.</text>
</comment>
<proteinExistence type="predicted"/>
<evidence type="ECO:0000256" key="1">
    <source>
        <dbReference type="SAM" id="Phobius"/>
    </source>
</evidence>
<evidence type="ECO:0000313" key="3">
    <source>
        <dbReference type="Proteomes" id="UP000014634"/>
    </source>
</evidence>
<gene>
    <name evidence="2" type="ORF">HMPREF9195_00936</name>
</gene>
<dbReference type="Proteomes" id="UP000014634">
    <property type="component" value="Unassembled WGS sequence"/>
</dbReference>
<sequence length="187" mass="21090">MFIASLVFFYTFPASLVFLYGIGLERLSMNARSTRVVIPFILREGAVMLISASLSWLLEFSLLLPLDIVDITPIAALIIIYLCDLTLHRILLKRTESRLIRERLFSGGTVIFALYQAFTYIELIAILVSALVSMFVWSFVLCAVKRRVEESNVSAQWKNAPLLLISMGLIALALYAWDIAWLTPALL</sequence>
<keyword evidence="1" id="KW-1133">Transmembrane helix</keyword>
<keyword evidence="1" id="KW-0812">Transmembrane</keyword>
<feature type="transmembrane region" description="Helical" evidence="1">
    <location>
        <begin position="156"/>
        <end position="177"/>
    </location>
</feature>
<feature type="transmembrane region" description="Helical" evidence="1">
    <location>
        <begin position="6"/>
        <end position="24"/>
    </location>
</feature>
<dbReference type="RefSeq" id="WP_016522899.1">
    <property type="nucleotide sequence ID" value="NZ_KE332517.1"/>
</dbReference>
<protein>
    <submittedName>
        <fullName evidence="2">Uncharacterized protein</fullName>
    </submittedName>
</protein>
<feature type="transmembrane region" description="Helical" evidence="1">
    <location>
        <begin position="124"/>
        <end position="144"/>
    </location>
</feature>
<feature type="transmembrane region" description="Helical" evidence="1">
    <location>
        <begin position="99"/>
        <end position="118"/>
    </location>
</feature>
<organism evidence="2 3">
    <name type="scientific">Treponema medium ATCC 700293</name>
    <dbReference type="NCBI Taxonomy" id="1125700"/>
    <lineage>
        <taxon>Bacteria</taxon>
        <taxon>Pseudomonadati</taxon>
        <taxon>Spirochaetota</taxon>
        <taxon>Spirochaetia</taxon>
        <taxon>Spirochaetales</taxon>
        <taxon>Treponemataceae</taxon>
        <taxon>Treponema</taxon>
    </lineage>
</organism>
<dbReference type="EMBL" id="ATFE01000006">
    <property type="protein sequence ID" value="EPF29155.1"/>
    <property type="molecule type" value="Genomic_DNA"/>
</dbReference>
<name>A0AA87NUV1_TREMD</name>
<feature type="transmembrane region" description="Helical" evidence="1">
    <location>
        <begin position="36"/>
        <end position="58"/>
    </location>
</feature>
<keyword evidence="1" id="KW-0472">Membrane</keyword>
<evidence type="ECO:0000313" key="2">
    <source>
        <dbReference type="EMBL" id="EPF29155.1"/>
    </source>
</evidence>
<dbReference type="AlphaFoldDB" id="A0AA87NUV1"/>